<dbReference type="EMBL" id="FUKM01000048">
    <property type="protein sequence ID" value="SJN13708.1"/>
    <property type="molecule type" value="Genomic_DNA"/>
</dbReference>
<dbReference type="Proteomes" id="UP000196331">
    <property type="component" value="Unassembled WGS sequence"/>
</dbReference>
<organism evidence="1 2">
    <name type="scientific">Halomonas citrativorans</name>
    <dbReference type="NCBI Taxonomy" id="2742612"/>
    <lineage>
        <taxon>Bacteria</taxon>
        <taxon>Pseudomonadati</taxon>
        <taxon>Pseudomonadota</taxon>
        <taxon>Gammaproteobacteria</taxon>
        <taxon>Oceanospirillales</taxon>
        <taxon>Halomonadaceae</taxon>
        <taxon>Halomonas</taxon>
    </lineage>
</organism>
<gene>
    <name evidence="1" type="ORF">CZ787_11485</name>
</gene>
<comment type="caution">
    <text evidence="1">The sequence shown here is derived from an EMBL/GenBank/DDBJ whole genome shotgun (WGS) entry which is preliminary data.</text>
</comment>
<sequence length="45" mass="5104">MKESNTWASLSSNEKKDTIKDLAAPFFINNDEIEEIIDTFKNSAP</sequence>
<name>A0A1R4I1T1_9GAMM</name>
<proteinExistence type="predicted"/>
<protein>
    <submittedName>
        <fullName evidence="1">Uncharacterized protein</fullName>
    </submittedName>
</protein>
<evidence type="ECO:0000313" key="1">
    <source>
        <dbReference type="EMBL" id="SJN13708.1"/>
    </source>
</evidence>
<accession>A0A1R4I1T1</accession>
<reference evidence="1 2" key="1">
    <citation type="submission" date="2017-02" db="EMBL/GenBank/DDBJ databases">
        <authorList>
            <person name="Dridi B."/>
        </authorList>
    </citation>
    <scope>NUCLEOTIDE SEQUENCE [LARGE SCALE GENOMIC DNA]</scope>
    <source>
        <strain evidence="1 2">JB380</strain>
    </source>
</reference>
<evidence type="ECO:0000313" key="2">
    <source>
        <dbReference type="Proteomes" id="UP000196331"/>
    </source>
</evidence>
<dbReference type="AlphaFoldDB" id="A0A1R4I1T1"/>